<dbReference type="GO" id="GO:0016281">
    <property type="term" value="C:eukaryotic translation initiation factor 4F complex"/>
    <property type="evidence" value="ECO:0007669"/>
    <property type="project" value="TreeGrafter"/>
</dbReference>
<feature type="compositionally biased region" description="Low complexity" evidence="2">
    <location>
        <begin position="613"/>
        <end position="622"/>
    </location>
</feature>
<feature type="region of interest" description="Disordered" evidence="2">
    <location>
        <begin position="559"/>
        <end position="628"/>
    </location>
</feature>
<dbReference type="InterPro" id="IPR001040">
    <property type="entry name" value="TIF_eIF_4E"/>
</dbReference>
<evidence type="ECO:0008006" key="5">
    <source>
        <dbReference type="Google" id="ProtNLM"/>
    </source>
</evidence>
<keyword evidence="1" id="KW-0694">RNA-binding</keyword>
<dbReference type="OrthoDB" id="590761at2759"/>
<sequence>MSGRSENTSSVGSDPARPPLMDSPIKRNFDSNITPSSTPPPLPPKDAGTLPSPLVKAFQDENTAILPVSKPANVYQHGSIGRNTQRLKKLPSLHEIGKVYIENGGSPVSRFNPTFQSPSGTLSSKKPTLDRLLPVASTPSQSNHKEADKLSKTLSPYTADLSAESPSRLKLPLSALTRVDTFAVSDNTAKGGMTKTTPNNGAKEIAVPAPRAVRQTIQIPTIDPSKDETTPHISASMSSALPTPLITPQDGKNLGVPDQVKIINRLGPGESVSPADVPGGNYVKGYKNVPSWREVVDIRRAQQSGEKRAKTMETPALAQTPQATSGVAALPERDVKHGLHPLQHTWTLYHDTGRPITDQDMFVSQSGTTLSMKLGRTIGDEKKNKIEMEFESRLLILGDFRTVEDFGKTFGQTPDQKRNYPSQMNSGSNLHLFKDGIRPMYEDPANKQGGRWTLVLQNLPGLLDRVWQNLVCGMIGEQIDEGDDICGAVISIRPKVQRIQVWVRNKNNFDTVEQIGQTLLRVLDIAEPNVVTSFEFAGNLGPPASDRPHLQIGKVIKNGPRLAQPHGPPGGFGAASRASSLMGSAPSSRRNSPTQSGFVNPFAGPLGMPQPGSPRTSSLRSGRSGGTG</sequence>
<dbReference type="Pfam" id="PF01652">
    <property type="entry name" value="IF4E"/>
    <property type="match status" value="1"/>
</dbReference>
<evidence type="ECO:0000313" key="3">
    <source>
        <dbReference type="EMBL" id="KAG7531524.1"/>
    </source>
</evidence>
<keyword evidence="1" id="KW-0396">Initiation factor</keyword>
<protein>
    <recommendedName>
        <fullName evidence="5">Eukaryotic translation initiation factor 4E</fullName>
    </recommendedName>
</protein>
<dbReference type="GO" id="GO:0003743">
    <property type="term" value="F:translation initiation factor activity"/>
    <property type="evidence" value="ECO:0007669"/>
    <property type="project" value="UniProtKB-KW"/>
</dbReference>
<evidence type="ECO:0000256" key="2">
    <source>
        <dbReference type="SAM" id="MobiDB-lite"/>
    </source>
</evidence>
<evidence type="ECO:0000256" key="1">
    <source>
        <dbReference type="RuleBase" id="RU004374"/>
    </source>
</evidence>
<dbReference type="SUPFAM" id="SSF55418">
    <property type="entry name" value="eIF4e-like"/>
    <property type="match status" value="1"/>
</dbReference>
<feature type="region of interest" description="Disordered" evidence="2">
    <location>
        <begin position="1"/>
        <end position="53"/>
    </location>
</feature>
<accession>A0A8K0JJJ7</accession>
<proteinExistence type="inferred from homology"/>
<reference evidence="3" key="1">
    <citation type="submission" date="2020-04" db="EMBL/GenBank/DDBJ databases">
        <title>Analysis of mating type loci in Filobasidium floriforme.</title>
        <authorList>
            <person name="Nowrousian M."/>
        </authorList>
    </citation>
    <scope>NUCLEOTIDE SEQUENCE</scope>
    <source>
        <strain evidence="3">CBS 6242</strain>
    </source>
</reference>
<keyword evidence="4" id="KW-1185">Reference proteome</keyword>
<keyword evidence="1" id="KW-0648">Protein biosynthesis</keyword>
<dbReference type="InterPro" id="IPR023398">
    <property type="entry name" value="TIF_eIF4e-like"/>
</dbReference>
<comment type="similarity">
    <text evidence="1">Belongs to the eukaryotic initiation factor 4E family.</text>
</comment>
<feature type="compositionally biased region" description="Polar residues" evidence="2">
    <location>
        <begin position="1"/>
        <end position="12"/>
    </location>
</feature>
<dbReference type="PANTHER" id="PTHR11960">
    <property type="entry name" value="EUKARYOTIC TRANSLATION INITIATION FACTOR 4E RELATED"/>
    <property type="match status" value="1"/>
</dbReference>
<dbReference type="GO" id="GO:0000340">
    <property type="term" value="F:RNA 7-methylguanosine cap binding"/>
    <property type="evidence" value="ECO:0007669"/>
    <property type="project" value="TreeGrafter"/>
</dbReference>
<name>A0A8K0JJJ7_9TREE</name>
<dbReference type="Gene3D" id="3.30.760.10">
    <property type="entry name" value="RNA Cap, Translation Initiation Factor Eif4e"/>
    <property type="match status" value="1"/>
</dbReference>
<organism evidence="3 4">
    <name type="scientific">Filobasidium floriforme</name>
    <dbReference type="NCBI Taxonomy" id="5210"/>
    <lineage>
        <taxon>Eukaryota</taxon>
        <taxon>Fungi</taxon>
        <taxon>Dikarya</taxon>
        <taxon>Basidiomycota</taxon>
        <taxon>Agaricomycotina</taxon>
        <taxon>Tremellomycetes</taxon>
        <taxon>Filobasidiales</taxon>
        <taxon>Filobasidiaceae</taxon>
        <taxon>Filobasidium</taxon>
    </lineage>
</organism>
<comment type="caution">
    <text evidence="3">The sequence shown here is derived from an EMBL/GenBank/DDBJ whole genome shotgun (WGS) entry which is preliminary data.</text>
</comment>
<evidence type="ECO:0000313" key="4">
    <source>
        <dbReference type="Proteomes" id="UP000812966"/>
    </source>
</evidence>
<feature type="compositionally biased region" description="Polar residues" evidence="2">
    <location>
        <begin position="577"/>
        <end position="598"/>
    </location>
</feature>
<dbReference type="Proteomes" id="UP000812966">
    <property type="component" value="Unassembled WGS sequence"/>
</dbReference>
<feature type="region of interest" description="Disordered" evidence="2">
    <location>
        <begin position="303"/>
        <end position="324"/>
    </location>
</feature>
<dbReference type="PANTHER" id="PTHR11960:SF73">
    <property type="entry name" value="TRANSLATION INITIATION FACTOR 4E, PUTATIVE-RELATED"/>
    <property type="match status" value="1"/>
</dbReference>
<gene>
    <name evidence="3" type="ORF">FFLO_04264</name>
</gene>
<dbReference type="EMBL" id="JABELV010000088">
    <property type="protein sequence ID" value="KAG7531524.1"/>
    <property type="molecule type" value="Genomic_DNA"/>
</dbReference>
<dbReference type="AlphaFoldDB" id="A0A8K0JJJ7"/>